<dbReference type="InterPro" id="IPR050231">
    <property type="entry name" value="Iron_ascorbate_oxido_reductase"/>
</dbReference>
<dbReference type="Pfam" id="PF14226">
    <property type="entry name" value="DIOX_N"/>
    <property type="match status" value="1"/>
</dbReference>
<keyword evidence="2" id="KW-0479">Metal-binding</keyword>
<proteinExistence type="inferred from homology"/>
<evidence type="ECO:0000259" key="3">
    <source>
        <dbReference type="PROSITE" id="PS51471"/>
    </source>
</evidence>
<protein>
    <submittedName>
        <fullName evidence="4">Clavaminate synthase-like protein</fullName>
    </submittedName>
</protein>
<name>A0A2V1DNJ8_9PLEO</name>
<dbReference type="Gene3D" id="2.60.120.330">
    <property type="entry name" value="B-lactam Antibiotic, Isopenicillin N Synthase, Chain"/>
    <property type="match status" value="1"/>
</dbReference>
<reference evidence="4 5" key="1">
    <citation type="journal article" date="2018" name="Sci. Rep.">
        <title>Comparative genomics provides insights into the lifestyle and reveals functional heterogeneity of dark septate endophytic fungi.</title>
        <authorList>
            <person name="Knapp D.G."/>
            <person name="Nemeth J.B."/>
            <person name="Barry K."/>
            <person name="Hainaut M."/>
            <person name="Henrissat B."/>
            <person name="Johnson J."/>
            <person name="Kuo A."/>
            <person name="Lim J.H.P."/>
            <person name="Lipzen A."/>
            <person name="Nolan M."/>
            <person name="Ohm R.A."/>
            <person name="Tamas L."/>
            <person name="Grigoriev I.V."/>
            <person name="Spatafora J.W."/>
            <person name="Nagy L.G."/>
            <person name="Kovacs G.M."/>
        </authorList>
    </citation>
    <scope>NUCLEOTIDE SEQUENCE [LARGE SCALE GENOMIC DNA]</scope>
    <source>
        <strain evidence="4 5">DSE2036</strain>
    </source>
</reference>
<accession>A0A2V1DNJ8</accession>
<dbReference type="InterPro" id="IPR027443">
    <property type="entry name" value="IPNS-like_sf"/>
</dbReference>
<dbReference type="OrthoDB" id="288590at2759"/>
<dbReference type="SUPFAM" id="SSF51197">
    <property type="entry name" value="Clavaminate synthase-like"/>
    <property type="match status" value="1"/>
</dbReference>
<dbReference type="InterPro" id="IPR005123">
    <property type="entry name" value="Oxoglu/Fe-dep_dioxygenase_dom"/>
</dbReference>
<organism evidence="4 5">
    <name type="scientific">Periconia macrospinosa</name>
    <dbReference type="NCBI Taxonomy" id="97972"/>
    <lineage>
        <taxon>Eukaryota</taxon>
        <taxon>Fungi</taxon>
        <taxon>Dikarya</taxon>
        <taxon>Ascomycota</taxon>
        <taxon>Pezizomycotina</taxon>
        <taxon>Dothideomycetes</taxon>
        <taxon>Pleosporomycetidae</taxon>
        <taxon>Pleosporales</taxon>
        <taxon>Massarineae</taxon>
        <taxon>Periconiaceae</taxon>
        <taxon>Periconia</taxon>
    </lineage>
</organism>
<dbReference type="GO" id="GO:0046872">
    <property type="term" value="F:metal ion binding"/>
    <property type="evidence" value="ECO:0007669"/>
    <property type="project" value="UniProtKB-KW"/>
</dbReference>
<dbReference type="GO" id="GO:0016491">
    <property type="term" value="F:oxidoreductase activity"/>
    <property type="evidence" value="ECO:0007669"/>
    <property type="project" value="UniProtKB-KW"/>
</dbReference>
<dbReference type="STRING" id="97972.A0A2V1DNJ8"/>
<dbReference type="AlphaFoldDB" id="A0A2V1DNJ8"/>
<dbReference type="GO" id="GO:0044283">
    <property type="term" value="P:small molecule biosynthetic process"/>
    <property type="evidence" value="ECO:0007669"/>
    <property type="project" value="UniProtKB-ARBA"/>
</dbReference>
<evidence type="ECO:0000256" key="2">
    <source>
        <dbReference type="RuleBase" id="RU003682"/>
    </source>
</evidence>
<gene>
    <name evidence="4" type="ORF">DM02DRAFT_563947</name>
</gene>
<comment type="similarity">
    <text evidence="1 2">Belongs to the iron/ascorbate-dependent oxidoreductase family.</text>
</comment>
<dbReference type="Proteomes" id="UP000244855">
    <property type="component" value="Unassembled WGS sequence"/>
</dbReference>
<dbReference type="PROSITE" id="PS51471">
    <property type="entry name" value="FE2OG_OXY"/>
    <property type="match status" value="1"/>
</dbReference>
<dbReference type="Pfam" id="PF03171">
    <property type="entry name" value="2OG-FeII_Oxy"/>
    <property type="match status" value="1"/>
</dbReference>
<sequence>MASSTEFSKYPAFGGDVPFAPLPKISLEKLLANDADECNALFQSCRSLGFFLLDLARTEAGEALVQDIDTLLDLARQTMALPEEEKMKYIAKPPQRLFGYKSLGMMKTETNQPDRCEFFMLSQDEVNGLQPAPHYPQPISTQLSAFESYLAHARPIVELICRVLSTSLGLPPSTLFEKQNPTSNSGTLIRLIKYPAVATEADRRTALLPHTDMGTVTLLAGVLGGLQIPRRSKTSADVAEEVWEHIKPEPNCLVVNMGDAMVQWTGGVLRSSIHRVTYPPGTQAAYDRYSVAYLIRASSNANMRRLKGGRIPDEDADGNYEDEDILAGEWEKRKNMALLSGKDCAKSTGG</sequence>
<feature type="non-terminal residue" evidence="4">
    <location>
        <position position="350"/>
    </location>
</feature>
<evidence type="ECO:0000313" key="5">
    <source>
        <dbReference type="Proteomes" id="UP000244855"/>
    </source>
</evidence>
<keyword evidence="2" id="KW-0560">Oxidoreductase</keyword>
<dbReference type="InterPro" id="IPR044861">
    <property type="entry name" value="IPNS-like_FE2OG_OXY"/>
</dbReference>
<keyword evidence="2" id="KW-0408">Iron</keyword>
<dbReference type="EMBL" id="KZ805384">
    <property type="protein sequence ID" value="PVH99807.1"/>
    <property type="molecule type" value="Genomic_DNA"/>
</dbReference>
<evidence type="ECO:0000256" key="1">
    <source>
        <dbReference type="ARBA" id="ARBA00008056"/>
    </source>
</evidence>
<keyword evidence="5" id="KW-1185">Reference proteome</keyword>
<evidence type="ECO:0000313" key="4">
    <source>
        <dbReference type="EMBL" id="PVH99807.1"/>
    </source>
</evidence>
<dbReference type="InterPro" id="IPR026992">
    <property type="entry name" value="DIOX_N"/>
</dbReference>
<feature type="domain" description="Fe2OG dioxygenase" evidence="3">
    <location>
        <begin position="183"/>
        <end position="297"/>
    </location>
</feature>
<dbReference type="PANTHER" id="PTHR47990">
    <property type="entry name" value="2-OXOGLUTARATE (2OG) AND FE(II)-DEPENDENT OXYGENASE SUPERFAMILY PROTEIN-RELATED"/>
    <property type="match status" value="1"/>
</dbReference>